<evidence type="ECO:0000313" key="3">
    <source>
        <dbReference type="Proteomes" id="UP000472261"/>
    </source>
</evidence>
<feature type="region of interest" description="Disordered" evidence="1">
    <location>
        <begin position="86"/>
        <end position="124"/>
    </location>
</feature>
<reference evidence="2" key="1">
    <citation type="submission" date="2025-08" db="UniProtKB">
        <authorList>
            <consortium name="Ensembl"/>
        </authorList>
    </citation>
    <scope>IDENTIFICATION</scope>
</reference>
<organism evidence="2 3">
    <name type="scientific">Phasianus colchicus</name>
    <name type="common">Common pheasant</name>
    <dbReference type="NCBI Taxonomy" id="9054"/>
    <lineage>
        <taxon>Eukaryota</taxon>
        <taxon>Metazoa</taxon>
        <taxon>Chordata</taxon>
        <taxon>Craniata</taxon>
        <taxon>Vertebrata</taxon>
        <taxon>Euteleostomi</taxon>
        <taxon>Archelosauria</taxon>
        <taxon>Archosauria</taxon>
        <taxon>Dinosauria</taxon>
        <taxon>Saurischia</taxon>
        <taxon>Theropoda</taxon>
        <taxon>Coelurosauria</taxon>
        <taxon>Aves</taxon>
        <taxon>Neognathae</taxon>
        <taxon>Galloanserae</taxon>
        <taxon>Galliformes</taxon>
        <taxon>Phasianidae</taxon>
        <taxon>Phasianinae</taxon>
        <taxon>Phasianus</taxon>
    </lineage>
</organism>
<proteinExistence type="predicted"/>
<accession>A0A669R2N0</accession>
<protein>
    <submittedName>
        <fullName evidence="2">Uncharacterized protein</fullName>
    </submittedName>
</protein>
<keyword evidence="3" id="KW-1185">Reference proteome</keyword>
<evidence type="ECO:0000313" key="2">
    <source>
        <dbReference type="Ensembl" id="ENSPCLP00000021561.1"/>
    </source>
</evidence>
<name>A0A669R2N0_PHACC</name>
<reference evidence="2" key="2">
    <citation type="submission" date="2025-09" db="UniProtKB">
        <authorList>
            <consortium name="Ensembl"/>
        </authorList>
    </citation>
    <scope>IDENTIFICATION</scope>
</reference>
<evidence type="ECO:0000256" key="1">
    <source>
        <dbReference type="SAM" id="MobiDB-lite"/>
    </source>
</evidence>
<dbReference type="Proteomes" id="UP000472261">
    <property type="component" value="Unplaced"/>
</dbReference>
<feature type="region of interest" description="Disordered" evidence="1">
    <location>
        <begin position="180"/>
        <end position="242"/>
    </location>
</feature>
<dbReference type="AlphaFoldDB" id="A0A669R2N0"/>
<sequence length="299" mass="31208">LIPLSDLRLSVPVLLVHVGRHPLGAGHVPPRIVVIVHEDLAVHVPHRHEPGQPGAGIRHRGVDVPQGVWLCRAGAQRGREPWVGVPRAQPRAGVTGREGSRSGRTHRPPSRTWSRAAGAPSPGPLTAPLLRTAPFLQVPRHPYAPQCAPIGSSASPPPMADGSVCDVTGRQAECVPAGREAKAKARSGGGDGRGVGTPRAPGHRAATRVVSQWGRVPDPGEGSEGFCRGPGGGGKGRSRQSEHGRWAAMIPPGVGCTERSFQHGAVGLGEAQRAEESSGITTPTLSQWLLPVQCCPLLN</sequence>
<dbReference type="Ensembl" id="ENSPCLT00000029810.1">
    <property type="protein sequence ID" value="ENSPCLP00000021561.1"/>
    <property type="gene ID" value="ENSPCLG00000018908.1"/>
</dbReference>